<gene>
    <name evidence="1" type="ordered locus">Desaci_1468</name>
</gene>
<organism evidence="1 2">
    <name type="scientific">Desulfosporosinus acidiphilus (strain DSM 22704 / JCM 16185 / SJ4)</name>
    <dbReference type="NCBI Taxonomy" id="646529"/>
    <lineage>
        <taxon>Bacteria</taxon>
        <taxon>Bacillati</taxon>
        <taxon>Bacillota</taxon>
        <taxon>Clostridia</taxon>
        <taxon>Eubacteriales</taxon>
        <taxon>Desulfitobacteriaceae</taxon>
        <taxon>Desulfosporosinus</taxon>
    </lineage>
</organism>
<accession>I4D3W0</accession>
<dbReference type="Pfam" id="PF11228">
    <property type="entry name" value="DUF3027"/>
    <property type="match status" value="1"/>
</dbReference>
<keyword evidence="2" id="KW-1185">Reference proteome</keyword>
<dbReference type="RefSeq" id="WP_014826491.1">
    <property type="nucleotide sequence ID" value="NC_018068.1"/>
</dbReference>
<dbReference type="AlphaFoldDB" id="I4D3W0"/>
<sequence>MKKDFPELLYQAVGLSCCDASFSYGNVLCIGLGERVYYTHPSLRDVFRGEWDIRSYNSAWRLVKDNQIICGYYDLQEESGPKLELLIGHKLIDIKKISCLDVGFIFDDGFEIDFLGQSSSGRILEILLPGDINLELKNSEWIQYISDEKITGLSNEELLISEYSKRCHKRWETLIPQKKSINYCDKCSYFRPISGQFYFWDYGLCSNELSEQDGKVVNVRYGCLYYDNTLPTVEG</sequence>
<protein>
    <submittedName>
        <fullName evidence="1">Uncharacterized protein</fullName>
    </submittedName>
</protein>
<dbReference type="Proteomes" id="UP000002892">
    <property type="component" value="Chromosome"/>
</dbReference>
<proteinExistence type="predicted"/>
<dbReference type="STRING" id="646529.Desaci_1468"/>
<name>I4D3W0_DESAJ</name>
<dbReference type="InterPro" id="IPR021391">
    <property type="entry name" value="DUF3027"/>
</dbReference>
<evidence type="ECO:0000313" key="1">
    <source>
        <dbReference type="EMBL" id="AFM40484.1"/>
    </source>
</evidence>
<dbReference type="OrthoDB" id="2082673at2"/>
<dbReference type="HOGENOM" id="CLU_1183521_0_0_9"/>
<evidence type="ECO:0000313" key="2">
    <source>
        <dbReference type="Proteomes" id="UP000002892"/>
    </source>
</evidence>
<dbReference type="EMBL" id="CP003639">
    <property type="protein sequence ID" value="AFM40484.1"/>
    <property type="molecule type" value="Genomic_DNA"/>
</dbReference>
<reference evidence="1 2" key="1">
    <citation type="journal article" date="2012" name="J. Bacteriol.">
        <title>Complete genome sequences of Desulfosporosinus orientis DSM765T, Desulfosporosinus youngiae DSM17734T, Desulfosporosinus meridiei DSM13257T, and Desulfosporosinus acidiphilus DSM22704T.</title>
        <authorList>
            <person name="Pester M."/>
            <person name="Brambilla E."/>
            <person name="Alazard D."/>
            <person name="Rattei T."/>
            <person name="Weinmaier T."/>
            <person name="Han J."/>
            <person name="Lucas S."/>
            <person name="Lapidus A."/>
            <person name="Cheng J.F."/>
            <person name="Goodwin L."/>
            <person name="Pitluck S."/>
            <person name="Peters L."/>
            <person name="Ovchinnikova G."/>
            <person name="Teshima H."/>
            <person name="Detter J.C."/>
            <person name="Han C.S."/>
            <person name="Tapia R."/>
            <person name="Land M.L."/>
            <person name="Hauser L."/>
            <person name="Kyrpides N.C."/>
            <person name="Ivanova N.N."/>
            <person name="Pagani I."/>
            <person name="Huntmann M."/>
            <person name="Wei C.L."/>
            <person name="Davenport K.W."/>
            <person name="Daligault H."/>
            <person name="Chain P.S."/>
            <person name="Chen A."/>
            <person name="Mavromatis K."/>
            <person name="Markowitz V."/>
            <person name="Szeto E."/>
            <person name="Mikhailova N."/>
            <person name="Pati A."/>
            <person name="Wagner M."/>
            <person name="Woyke T."/>
            <person name="Ollivier B."/>
            <person name="Klenk H.P."/>
            <person name="Spring S."/>
            <person name="Loy A."/>
        </authorList>
    </citation>
    <scope>NUCLEOTIDE SEQUENCE [LARGE SCALE GENOMIC DNA]</scope>
    <source>
        <strain evidence="2">DSM 22704 / JCM 16185 / SJ4</strain>
    </source>
</reference>
<dbReference type="KEGG" id="dai:Desaci_1468"/>